<proteinExistence type="predicted"/>
<reference evidence="3 4" key="1">
    <citation type="submission" date="2014-04" db="EMBL/GenBank/DDBJ databases">
        <authorList>
            <consortium name="DOE Joint Genome Institute"/>
            <person name="Kuo A."/>
            <person name="Gay G."/>
            <person name="Dore J."/>
            <person name="Kohler A."/>
            <person name="Nagy L.G."/>
            <person name="Floudas D."/>
            <person name="Copeland A."/>
            <person name="Barry K.W."/>
            <person name="Cichocki N."/>
            <person name="Veneault-Fourrey C."/>
            <person name="LaButti K."/>
            <person name="Lindquist E.A."/>
            <person name="Lipzen A."/>
            <person name="Lundell T."/>
            <person name="Morin E."/>
            <person name="Murat C."/>
            <person name="Sun H."/>
            <person name="Tunlid A."/>
            <person name="Henrissat B."/>
            <person name="Grigoriev I.V."/>
            <person name="Hibbett D.S."/>
            <person name="Martin F."/>
            <person name="Nordberg H.P."/>
            <person name="Cantor M.N."/>
            <person name="Hua S.X."/>
        </authorList>
    </citation>
    <scope>NUCLEOTIDE SEQUENCE [LARGE SCALE GENOMIC DNA]</scope>
    <source>
        <strain evidence="4">h7</strain>
    </source>
</reference>
<evidence type="ECO:0000313" key="4">
    <source>
        <dbReference type="Proteomes" id="UP000053424"/>
    </source>
</evidence>
<feature type="non-terminal residue" evidence="3">
    <location>
        <position position="1"/>
    </location>
</feature>
<sequence>MASLFRALNFKGHHGQPTPLPAKAKASTFYFRKSPFWARWALVLVSVDLILIGGTVAYTWHDYRPAKALAHSKAVAAAAASADSKKDATTTSAKADDTATTADPDAPALTPFQPFWKRAAWSGFHILGGCVAASLILATRSRIVRKVTYLPPARIGSKGPKSKPRIHLETAAHPYGFGIEVPLRDCLLALGKEGDAKLRFRIAGQGYWIAPVQGAKINGEPVPPTLVEAREHILKSWKRIGELGAVPKPAPNPVIQ</sequence>
<evidence type="ECO:0000313" key="3">
    <source>
        <dbReference type="EMBL" id="KIM46756.1"/>
    </source>
</evidence>
<dbReference type="EMBL" id="KN831770">
    <property type="protein sequence ID" value="KIM46756.1"/>
    <property type="molecule type" value="Genomic_DNA"/>
</dbReference>
<feature type="compositionally biased region" description="Low complexity" evidence="1">
    <location>
        <begin position="89"/>
        <end position="105"/>
    </location>
</feature>
<gene>
    <name evidence="3" type="ORF">M413DRAFT_440334</name>
</gene>
<feature type="transmembrane region" description="Helical" evidence="2">
    <location>
        <begin position="40"/>
        <end position="60"/>
    </location>
</feature>
<keyword evidence="2" id="KW-1133">Transmembrane helix</keyword>
<accession>A0A0C3CS97</accession>
<keyword evidence="2" id="KW-0812">Transmembrane</keyword>
<dbReference type="OrthoDB" id="2607755at2759"/>
<evidence type="ECO:0000256" key="1">
    <source>
        <dbReference type="SAM" id="MobiDB-lite"/>
    </source>
</evidence>
<organism evidence="3 4">
    <name type="scientific">Hebeloma cylindrosporum</name>
    <dbReference type="NCBI Taxonomy" id="76867"/>
    <lineage>
        <taxon>Eukaryota</taxon>
        <taxon>Fungi</taxon>
        <taxon>Dikarya</taxon>
        <taxon>Basidiomycota</taxon>
        <taxon>Agaricomycotina</taxon>
        <taxon>Agaricomycetes</taxon>
        <taxon>Agaricomycetidae</taxon>
        <taxon>Agaricales</taxon>
        <taxon>Agaricineae</taxon>
        <taxon>Hymenogastraceae</taxon>
        <taxon>Hebeloma</taxon>
    </lineage>
</organism>
<keyword evidence="2" id="KW-0472">Membrane</keyword>
<feature type="transmembrane region" description="Helical" evidence="2">
    <location>
        <begin position="119"/>
        <end position="138"/>
    </location>
</feature>
<dbReference type="Proteomes" id="UP000053424">
    <property type="component" value="Unassembled WGS sequence"/>
</dbReference>
<evidence type="ECO:0000256" key="2">
    <source>
        <dbReference type="SAM" id="Phobius"/>
    </source>
</evidence>
<reference evidence="4" key="2">
    <citation type="submission" date="2015-01" db="EMBL/GenBank/DDBJ databases">
        <title>Evolutionary Origins and Diversification of the Mycorrhizal Mutualists.</title>
        <authorList>
            <consortium name="DOE Joint Genome Institute"/>
            <consortium name="Mycorrhizal Genomics Consortium"/>
            <person name="Kohler A."/>
            <person name="Kuo A."/>
            <person name="Nagy L.G."/>
            <person name="Floudas D."/>
            <person name="Copeland A."/>
            <person name="Barry K.W."/>
            <person name="Cichocki N."/>
            <person name="Veneault-Fourrey C."/>
            <person name="LaButti K."/>
            <person name="Lindquist E.A."/>
            <person name="Lipzen A."/>
            <person name="Lundell T."/>
            <person name="Morin E."/>
            <person name="Murat C."/>
            <person name="Riley R."/>
            <person name="Ohm R."/>
            <person name="Sun H."/>
            <person name="Tunlid A."/>
            <person name="Henrissat B."/>
            <person name="Grigoriev I.V."/>
            <person name="Hibbett D.S."/>
            <person name="Martin F."/>
        </authorList>
    </citation>
    <scope>NUCLEOTIDE SEQUENCE [LARGE SCALE GENOMIC DNA]</scope>
    <source>
        <strain evidence="4">h7</strain>
    </source>
</reference>
<dbReference type="AlphaFoldDB" id="A0A0C3CS97"/>
<protein>
    <submittedName>
        <fullName evidence="3">Uncharacterized protein</fullName>
    </submittedName>
</protein>
<feature type="region of interest" description="Disordered" evidence="1">
    <location>
        <begin position="86"/>
        <end position="105"/>
    </location>
</feature>
<keyword evidence="4" id="KW-1185">Reference proteome</keyword>
<dbReference type="HOGENOM" id="CLU_091761_0_0_1"/>
<name>A0A0C3CS97_HEBCY</name>